<dbReference type="Gene3D" id="2.30.110.10">
    <property type="entry name" value="Electron Transport, Fmn-binding Protein, Chain A"/>
    <property type="match status" value="1"/>
</dbReference>
<sequence>MSAEGGNEVTIAASDLDPEQTYRLLSGVVVPRPIAWITTVDEAGVVNLAPFSCYTFVSTAPPLIGVNVGRKAGTLKDTGTNIERSGEFVVNVPAEEHSELVHLSAVEHPPATSEVDLLGLETSTSRLVTPPRLALAPLAMECRWQQTVPFGRTGSQFMVGEVVCFHVREDLWVDGKVDTPTLRPLARLGGPTYATIGEPVTHRGIAQTAKSVIP</sequence>
<dbReference type="GO" id="GO:0016646">
    <property type="term" value="F:oxidoreductase activity, acting on the CH-NH group of donors, NAD or NADP as acceptor"/>
    <property type="evidence" value="ECO:0007669"/>
    <property type="project" value="UniProtKB-ARBA"/>
</dbReference>
<keyword evidence="7" id="KW-1185">Reference proteome</keyword>
<keyword evidence="2" id="KW-0285">Flavoprotein</keyword>
<evidence type="ECO:0000256" key="4">
    <source>
        <dbReference type="ARBA" id="ARBA00038054"/>
    </source>
</evidence>
<keyword evidence="3" id="KW-0288">FMN</keyword>
<protein>
    <submittedName>
        <fullName evidence="6">Flavin reductase</fullName>
    </submittedName>
</protein>
<feature type="domain" description="Flavin reductase like" evidence="5">
    <location>
        <begin position="27"/>
        <end position="179"/>
    </location>
</feature>
<reference evidence="6" key="2">
    <citation type="submission" date="2020-09" db="EMBL/GenBank/DDBJ databases">
        <authorList>
            <person name="Sun Q."/>
            <person name="Zhou Y."/>
        </authorList>
    </citation>
    <scope>NUCLEOTIDE SEQUENCE</scope>
    <source>
        <strain evidence="6">CGMCC 1.16067</strain>
    </source>
</reference>
<dbReference type="EMBL" id="BMKQ01000001">
    <property type="protein sequence ID" value="GGF51177.1"/>
    <property type="molecule type" value="Genomic_DNA"/>
</dbReference>
<name>A0A917BLV1_9ACTN</name>
<dbReference type="AlphaFoldDB" id="A0A917BLV1"/>
<evidence type="ECO:0000259" key="5">
    <source>
        <dbReference type="SMART" id="SM00903"/>
    </source>
</evidence>
<dbReference type="InterPro" id="IPR012349">
    <property type="entry name" value="Split_barrel_FMN-bd"/>
</dbReference>
<dbReference type="Pfam" id="PF01613">
    <property type="entry name" value="Flavin_Reduct"/>
    <property type="match status" value="1"/>
</dbReference>
<proteinExistence type="inferred from homology"/>
<dbReference type="RefSeq" id="WP_188780196.1">
    <property type="nucleotide sequence ID" value="NZ_BMKQ01000001.1"/>
</dbReference>
<comment type="similarity">
    <text evidence="4">Belongs to the flavoredoxin family.</text>
</comment>
<evidence type="ECO:0000256" key="3">
    <source>
        <dbReference type="ARBA" id="ARBA00022643"/>
    </source>
</evidence>
<dbReference type="Proteomes" id="UP000649179">
    <property type="component" value="Unassembled WGS sequence"/>
</dbReference>
<dbReference type="InterPro" id="IPR002563">
    <property type="entry name" value="Flavin_Rdtase-like_dom"/>
</dbReference>
<dbReference type="SUPFAM" id="SSF50475">
    <property type="entry name" value="FMN-binding split barrel"/>
    <property type="match status" value="1"/>
</dbReference>
<evidence type="ECO:0000256" key="1">
    <source>
        <dbReference type="ARBA" id="ARBA00001917"/>
    </source>
</evidence>
<comment type="cofactor">
    <cofactor evidence="1">
        <name>FMN</name>
        <dbReference type="ChEBI" id="CHEBI:58210"/>
    </cofactor>
</comment>
<dbReference type="SMART" id="SM00903">
    <property type="entry name" value="Flavin_Reduct"/>
    <property type="match status" value="1"/>
</dbReference>
<gene>
    <name evidence="6" type="ORF">GCM10011519_26480</name>
</gene>
<accession>A0A917BLV1</accession>
<dbReference type="GO" id="GO:0010181">
    <property type="term" value="F:FMN binding"/>
    <property type="evidence" value="ECO:0007669"/>
    <property type="project" value="InterPro"/>
</dbReference>
<organism evidence="6 7">
    <name type="scientific">Marmoricola endophyticus</name>
    <dbReference type="NCBI Taxonomy" id="2040280"/>
    <lineage>
        <taxon>Bacteria</taxon>
        <taxon>Bacillati</taxon>
        <taxon>Actinomycetota</taxon>
        <taxon>Actinomycetes</taxon>
        <taxon>Propionibacteriales</taxon>
        <taxon>Nocardioidaceae</taxon>
        <taxon>Marmoricola</taxon>
    </lineage>
</organism>
<dbReference type="PANTHER" id="PTHR33798:SF5">
    <property type="entry name" value="FLAVIN REDUCTASE LIKE DOMAIN-CONTAINING PROTEIN"/>
    <property type="match status" value="1"/>
</dbReference>
<dbReference type="PANTHER" id="PTHR33798">
    <property type="entry name" value="FLAVOPROTEIN OXYGENASE"/>
    <property type="match status" value="1"/>
</dbReference>
<comment type="caution">
    <text evidence="6">The sequence shown here is derived from an EMBL/GenBank/DDBJ whole genome shotgun (WGS) entry which is preliminary data.</text>
</comment>
<evidence type="ECO:0000313" key="6">
    <source>
        <dbReference type="EMBL" id="GGF51177.1"/>
    </source>
</evidence>
<evidence type="ECO:0000256" key="2">
    <source>
        <dbReference type="ARBA" id="ARBA00022630"/>
    </source>
</evidence>
<evidence type="ECO:0000313" key="7">
    <source>
        <dbReference type="Proteomes" id="UP000649179"/>
    </source>
</evidence>
<reference evidence="6" key="1">
    <citation type="journal article" date="2014" name="Int. J. Syst. Evol. Microbiol.">
        <title>Complete genome sequence of Corynebacterium casei LMG S-19264T (=DSM 44701T), isolated from a smear-ripened cheese.</title>
        <authorList>
            <consortium name="US DOE Joint Genome Institute (JGI-PGF)"/>
            <person name="Walter F."/>
            <person name="Albersmeier A."/>
            <person name="Kalinowski J."/>
            <person name="Ruckert C."/>
        </authorList>
    </citation>
    <scope>NUCLEOTIDE SEQUENCE</scope>
    <source>
        <strain evidence="6">CGMCC 1.16067</strain>
    </source>
</reference>